<dbReference type="EMBL" id="JWIN03000037">
    <property type="protein sequence ID" value="KAB1252715.1"/>
    <property type="molecule type" value="Genomic_DNA"/>
</dbReference>
<evidence type="ECO:0000313" key="2">
    <source>
        <dbReference type="EMBL" id="KAB1252715.1"/>
    </source>
</evidence>
<proteinExistence type="predicted"/>
<comment type="caution">
    <text evidence="2">The sequence shown here is derived from an EMBL/GenBank/DDBJ whole genome shotgun (WGS) entry which is preliminary data.</text>
</comment>
<keyword evidence="3" id="KW-1185">Reference proteome</keyword>
<evidence type="ECO:0000256" key="1">
    <source>
        <dbReference type="SAM" id="MobiDB-lite"/>
    </source>
</evidence>
<name>A0A5N4C1G4_CAMDR</name>
<dbReference type="Proteomes" id="UP000299084">
    <property type="component" value="Unassembled WGS sequence"/>
</dbReference>
<gene>
    <name evidence="2" type="ORF">Cadr_000003557</name>
</gene>
<organism evidence="2 3">
    <name type="scientific">Camelus dromedarius</name>
    <name type="common">Dromedary</name>
    <name type="synonym">Arabian camel</name>
    <dbReference type="NCBI Taxonomy" id="9838"/>
    <lineage>
        <taxon>Eukaryota</taxon>
        <taxon>Metazoa</taxon>
        <taxon>Chordata</taxon>
        <taxon>Craniata</taxon>
        <taxon>Vertebrata</taxon>
        <taxon>Euteleostomi</taxon>
        <taxon>Mammalia</taxon>
        <taxon>Eutheria</taxon>
        <taxon>Laurasiatheria</taxon>
        <taxon>Artiodactyla</taxon>
        <taxon>Tylopoda</taxon>
        <taxon>Camelidae</taxon>
        <taxon>Camelus</taxon>
    </lineage>
</organism>
<feature type="region of interest" description="Disordered" evidence="1">
    <location>
        <begin position="74"/>
        <end position="97"/>
    </location>
</feature>
<sequence>MRNTARPKKSPRIWQVPRPLWEWEKMILPAMSSCGVQEPTLKPAQMKALEFVAKINDMVPTAFPSWYEEAVTSSNQGSTTAMASGHSRAMARSSSPQ</sequence>
<evidence type="ECO:0000313" key="3">
    <source>
        <dbReference type="Proteomes" id="UP000299084"/>
    </source>
</evidence>
<protein>
    <submittedName>
        <fullName evidence="2">Uncharacterized protein</fullName>
    </submittedName>
</protein>
<dbReference type="AlphaFoldDB" id="A0A5N4C1G4"/>
<reference evidence="2 3" key="1">
    <citation type="journal article" date="2019" name="Mol. Ecol. Resour.">
        <title>Improving Illumina assemblies with Hi-C and long reads: an example with the North African dromedary.</title>
        <authorList>
            <person name="Elbers J.P."/>
            <person name="Rogers M.F."/>
            <person name="Perelman P.L."/>
            <person name="Proskuryakova A.A."/>
            <person name="Serdyukova N.A."/>
            <person name="Johnson W.E."/>
            <person name="Horin P."/>
            <person name="Corander J."/>
            <person name="Murphy D."/>
            <person name="Burger P.A."/>
        </authorList>
    </citation>
    <scope>NUCLEOTIDE SEQUENCE [LARGE SCALE GENOMIC DNA]</scope>
    <source>
        <strain evidence="2">Drom800</strain>
        <tissue evidence="2">Blood</tissue>
    </source>
</reference>
<accession>A0A5N4C1G4</accession>